<dbReference type="PROSITE" id="PS00041">
    <property type="entry name" value="HTH_ARAC_FAMILY_1"/>
    <property type="match status" value="1"/>
</dbReference>
<gene>
    <name evidence="5" type="ORF">P7H43_04755</name>
</gene>
<dbReference type="InterPro" id="IPR009057">
    <property type="entry name" value="Homeodomain-like_sf"/>
</dbReference>
<evidence type="ECO:0000256" key="2">
    <source>
        <dbReference type="ARBA" id="ARBA00023125"/>
    </source>
</evidence>
<feature type="domain" description="HTH araC/xylS-type" evidence="4">
    <location>
        <begin position="177"/>
        <end position="275"/>
    </location>
</feature>
<keyword evidence="3" id="KW-0804">Transcription</keyword>
<protein>
    <submittedName>
        <fullName evidence="5">AraC family transcriptional regulator</fullName>
    </submittedName>
</protein>
<proteinExistence type="predicted"/>
<dbReference type="PRINTS" id="PR00032">
    <property type="entry name" value="HTHARAC"/>
</dbReference>
<dbReference type="EMBL" id="JARQBJ010000002">
    <property type="protein sequence ID" value="MDT2809784.1"/>
    <property type="molecule type" value="Genomic_DNA"/>
</dbReference>
<dbReference type="InterPro" id="IPR014710">
    <property type="entry name" value="RmlC-like_jellyroll"/>
</dbReference>
<dbReference type="InterPro" id="IPR020449">
    <property type="entry name" value="Tscrpt_reg_AraC-type_HTH"/>
</dbReference>
<evidence type="ECO:0000256" key="3">
    <source>
        <dbReference type="ARBA" id="ARBA00023163"/>
    </source>
</evidence>
<name>A0AAW8TZ55_9ENTE</name>
<dbReference type="InterPro" id="IPR018062">
    <property type="entry name" value="HTH_AraC-typ_CS"/>
</dbReference>
<organism evidence="5 6">
    <name type="scientific">Enterococcus asini</name>
    <dbReference type="NCBI Taxonomy" id="57732"/>
    <lineage>
        <taxon>Bacteria</taxon>
        <taxon>Bacillati</taxon>
        <taxon>Bacillota</taxon>
        <taxon>Bacilli</taxon>
        <taxon>Lactobacillales</taxon>
        <taxon>Enterococcaceae</taxon>
        <taxon>Enterococcus</taxon>
    </lineage>
</organism>
<dbReference type="PANTHER" id="PTHR43280">
    <property type="entry name" value="ARAC-FAMILY TRANSCRIPTIONAL REGULATOR"/>
    <property type="match status" value="1"/>
</dbReference>
<dbReference type="Pfam" id="PF12833">
    <property type="entry name" value="HTH_18"/>
    <property type="match status" value="1"/>
</dbReference>
<comment type="caution">
    <text evidence="5">The sequence shown here is derived from an EMBL/GenBank/DDBJ whole genome shotgun (WGS) entry which is preliminary data.</text>
</comment>
<keyword evidence="1" id="KW-0805">Transcription regulation</keyword>
<dbReference type="InterPro" id="IPR018060">
    <property type="entry name" value="HTH_AraC"/>
</dbReference>
<dbReference type="SMART" id="SM00342">
    <property type="entry name" value="HTH_ARAC"/>
    <property type="match status" value="1"/>
</dbReference>
<dbReference type="CDD" id="cd02208">
    <property type="entry name" value="cupin_RmlC-like"/>
    <property type="match status" value="1"/>
</dbReference>
<dbReference type="Pfam" id="PF02311">
    <property type="entry name" value="AraC_binding"/>
    <property type="match status" value="1"/>
</dbReference>
<evidence type="ECO:0000256" key="1">
    <source>
        <dbReference type="ARBA" id="ARBA00023015"/>
    </source>
</evidence>
<dbReference type="GO" id="GO:0003700">
    <property type="term" value="F:DNA-binding transcription factor activity"/>
    <property type="evidence" value="ECO:0007669"/>
    <property type="project" value="InterPro"/>
</dbReference>
<dbReference type="InterPro" id="IPR037923">
    <property type="entry name" value="HTH-like"/>
</dbReference>
<evidence type="ECO:0000313" key="5">
    <source>
        <dbReference type="EMBL" id="MDT2809784.1"/>
    </source>
</evidence>
<evidence type="ECO:0000313" key="6">
    <source>
        <dbReference type="Proteomes" id="UP001256711"/>
    </source>
</evidence>
<accession>A0AAW8TZ55</accession>
<dbReference type="PANTHER" id="PTHR43280:SF28">
    <property type="entry name" value="HTH-TYPE TRANSCRIPTIONAL ACTIVATOR RHAS"/>
    <property type="match status" value="1"/>
</dbReference>
<dbReference type="PROSITE" id="PS01124">
    <property type="entry name" value="HTH_ARAC_FAMILY_2"/>
    <property type="match status" value="1"/>
</dbReference>
<dbReference type="SUPFAM" id="SSF51215">
    <property type="entry name" value="Regulatory protein AraC"/>
    <property type="match status" value="1"/>
</dbReference>
<dbReference type="Proteomes" id="UP001256711">
    <property type="component" value="Unassembled WGS sequence"/>
</dbReference>
<sequence length="279" mass="32678">MQYVNPQTFNPEILYLFDPWNKGQHANELHSHDFLEISIILEGEVMYQFGKEKPVNLHAGDLLLFNPGVLHREWQPENTCSHQLHIGLRNISLDGLKRNFFPNKEPLLNLGRYQHQVIDQAWATIRELNYEQFEFQLMHKGQVLQILAYILRGLNEAQDSVYPQLSASEKRHQQIVNQTIYFIENHYDEEITLEKLAQDHFVSPTYLSRIFKDAVGMSPINYLIKIRLTHARDLLKKGTYTIKEVAQLVGYQDAYHFSKSFKKQYGSAPSAFEKQDERS</sequence>
<dbReference type="InterPro" id="IPR003313">
    <property type="entry name" value="AraC-bd"/>
</dbReference>
<dbReference type="Gene3D" id="2.60.120.10">
    <property type="entry name" value="Jelly Rolls"/>
    <property type="match status" value="1"/>
</dbReference>
<keyword evidence="2" id="KW-0238">DNA-binding</keyword>
<dbReference type="Gene3D" id="1.10.10.60">
    <property type="entry name" value="Homeodomain-like"/>
    <property type="match status" value="2"/>
</dbReference>
<dbReference type="SUPFAM" id="SSF46689">
    <property type="entry name" value="Homeodomain-like"/>
    <property type="match status" value="2"/>
</dbReference>
<reference evidence="5" key="1">
    <citation type="submission" date="2023-03" db="EMBL/GenBank/DDBJ databases">
        <authorList>
            <person name="Shen W."/>
            <person name="Cai J."/>
        </authorList>
    </citation>
    <scope>NUCLEOTIDE SEQUENCE</scope>
    <source>
        <strain evidence="5">B226-2</strain>
    </source>
</reference>
<dbReference type="AlphaFoldDB" id="A0AAW8TZ55"/>
<dbReference type="GO" id="GO:0043565">
    <property type="term" value="F:sequence-specific DNA binding"/>
    <property type="evidence" value="ECO:0007669"/>
    <property type="project" value="InterPro"/>
</dbReference>
<evidence type="ECO:0000259" key="4">
    <source>
        <dbReference type="PROSITE" id="PS01124"/>
    </source>
</evidence>
<dbReference type="RefSeq" id="WP_302372702.1">
    <property type="nucleotide sequence ID" value="NZ_CATYFE010000009.1"/>
</dbReference>